<name>A0A2P2NXA6_RHIMU</name>
<accession>A0A2P2NXA6</accession>
<organism evidence="1">
    <name type="scientific">Rhizophora mucronata</name>
    <name type="common">Asiatic mangrove</name>
    <dbReference type="NCBI Taxonomy" id="61149"/>
    <lineage>
        <taxon>Eukaryota</taxon>
        <taxon>Viridiplantae</taxon>
        <taxon>Streptophyta</taxon>
        <taxon>Embryophyta</taxon>
        <taxon>Tracheophyta</taxon>
        <taxon>Spermatophyta</taxon>
        <taxon>Magnoliopsida</taxon>
        <taxon>eudicotyledons</taxon>
        <taxon>Gunneridae</taxon>
        <taxon>Pentapetalae</taxon>
        <taxon>rosids</taxon>
        <taxon>fabids</taxon>
        <taxon>Malpighiales</taxon>
        <taxon>Rhizophoraceae</taxon>
        <taxon>Rhizophora</taxon>
    </lineage>
</organism>
<proteinExistence type="predicted"/>
<dbReference type="EMBL" id="GGEC01066545">
    <property type="protein sequence ID" value="MBX47029.1"/>
    <property type="molecule type" value="Transcribed_RNA"/>
</dbReference>
<evidence type="ECO:0000313" key="1">
    <source>
        <dbReference type="EMBL" id="MBX47029.1"/>
    </source>
</evidence>
<reference evidence="1" key="1">
    <citation type="submission" date="2018-02" db="EMBL/GenBank/DDBJ databases">
        <title>Rhizophora mucronata_Transcriptome.</title>
        <authorList>
            <person name="Meera S.P."/>
            <person name="Sreeshan A."/>
            <person name="Augustine A."/>
        </authorList>
    </citation>
    <scope>NUCLEOTIDE SEQUENCE</scope>
    <source>
        <tissue evidence="1">Leaf</tissue>
    </source>
</reference>
<protein>
    <submittedName>
        <fullName evidence="1">Uncharacterized protein</fullName>
    </submittedName>
</protein>
<sequence>MVMQPYYSSWKAVNISINCRIDDLVTRQMQ</sequence>
<dbReference type="AlphaFoldDB" id="A0A2P2NXA6"/>